<keyword evidence="5 10" id="KW-0472">Membrane</keyword>
<keyword evidence="2 10" id="KW-0812">Transmembrane</keyword>
<dbReference type="InterPro" id="IPR002455">
    <property type="entry name" value="GPCR3_GABA-B"/>
</dbReference>
<feature type="transmembrane region" description="Helical" evidence="10">
    <location>
        <begin position="665"/>
        <end position="685"/>
    </location>
</feature>
<dbReference type="PRINTS" id="PR01176">
    <property type="entry name" value="GABABRECEPTR"/>
</dbReference>
<evidence type="ECO:0000256" key="8">
    <source>
        <dbReference type="ARBA" id="ARBA00023224"/>
    </source>
</evidence>
<dbReference type="STRING" id="578462.A0A0L0T695"/>
<dbReference type="PANTHER" id="PTHR10519:SF20">
    <property type="entry name" value="G-PROTEIN COUPLED RECEPTOR 156-RELATED"/>
    <property type="match status" value="1"/>
</dbReference>
<feature type="domain" description="G-protein coupled receptors family 3 profile" evidence="12">
    <location>
        <begin position="449"/>
        <end position="688"/>
    </location>
</feature>
<keyword evidence="3 10" id="KW-1133">Transmembrane helix</keyword>
<dbReference type="PANTHER" id="PTHR10519">
    <property type="entry name" value="GABA-B RECEPTOR"/>
    <property type="match status" value="1"/>
</dbReference>
<dbReference type="EMBL" id="GG745365">
    <property type="protein sequence ID" value="KNE70318.1"/>
    <property type="molecule type" value="Genomic_DNA"/>
</dbReference>
<dbReference type="Proteomes" id="UP000054350">
    <property type="component" value="Unassembled WGS sequence"/>
</dbReference>
<protein>
    <recommendedName>
        <fullName evidence="12">G-protein coupled receptors family 3 profile domain-containing protein</fullName>
    </recommendedName>
</protein>
<feature type="compositionally biased region" description="Low complexity" evidence="9">
    <location>
        <begin position="893"/>
        <end position="925"/>
    </location>
</feature>
<evidence type="ECO:0000256" key="3">
    <source>
        <dbReference type="ARBA" id="ARBA00022989"/>
    </source>
</evidence>
<evidence type="ECO:0000256" key="1">
    <source>
        <dbReference type="ARBA" id="ARBA00004141"/>
    </source>
</evidence>
<dbReference type="GO" id="GO:0007214">
    <property type="term" value="P:gamma-aminobutyric acid signaling pathway"/>
    <property type="evidence" value="ECO:0007669"/>
    <property type="project" value="TreeGrafter"/>
</dbReference>
<feature type="transmembrane region" description="Helical" evidence="10">
    <location>
        <begin position="601"/>
        <end position="621"/>
    </location>
</feature>
<dbReference type="Pfam" id="PF01547">
    <property type="entry name" value="SBP_bac_1"/>
    <property type="match status" value="1"/>
</dbReference>
<feature type="chain" id="PRO_5005548512" description="G-protein coupled receptors family 3 profile domain-containing protein" evidence="11">
    <location>
        <begin position="27"/>
        <end position="925"/>
    </location>
</feature>
<dbReference type="VEuPathDB" id="FungiDB:AMAG_14463"/>
<feature type="transmembrane region" description="Helical" evidence="10">
    <location>
        <begin position="551"/>
        <end position="572"/>
    </location>
</feature>
<dbReference type="InterPro" id="IPR006059">
    <property type="entry name" value="SBP"/>
</dbReference>
<keyword evidence="6" id="KW-0675">Receptor</keyword>
<dbReference type="SUPFAM" id="SSF53850">
    <property type="entry name" value="Periplasmic binding protein-like II"/>
    <property type="match status" value="1"/>
</dbReference>
<dbReference type="GO" id="GO:0038039">
    <property type="term" value="C:G protein-coupled receptor heterodimeric complex"/>
    <property type="evidence" value="ECO:0007669"/>
    <property type="project" value="TreeGrafter"/>
</dbReference>
<sequence>MRAPTVVLVLILGALLGVILIQPVQATPPTVRVLLARLNEDATYESQVLDTLFTPWMAQNGIRVEYHYYATLSSSSSFGAVQSYLDAHDPYYDLYMLDVVWPGALADHLADVTPYLDPVAVAQHDPKIVAAGVVGGSLFAMPAFVDFGVLYYRADLLQRNGFASPPETWDEMHAMLTRILPVERVANPALVGYMGQLQAYEGLTCNVIEWLAGASAGSIIEPNRTLSGYLPGLTSSRVVAVAQRMRSWLKSGLIGPLAVNADETVSRTQWVQGNAVFVRHWPSLGAATHAVNVSFAWNMTRMPGDKREDAGAAALGGWFLAVSKYSMNIEAAARVLQFMTSRGFQRVRAVRHGVMPSVPALFDGTHSSTGRFGRRSVSPRPSAPAGAKYVQASTLIYTAWSSILLGQAAPATALADMNRNLASTLDIDILGRRTNVEWTDTVVEAVASVAAAGGILVAATAVRIMRLLTHPEMKKASPVFLGVTLAGIGMAFAAVPTYVGVPTVAVCAVQPWLLASAFSVAIGAVTVRNFRIYRIFSNPFASTVVLRNHVLFVWLAGILAVDVILLAIWTAFDAPVPTDVKLAASRYTTCRSKDAQFQTVMVALLYFSKAALLLFSLWLAAQTRAAGGGYSESKSIAFAIYNLTLVLCIGLPLAYTDALGQPFQFAMRALAIILPATGLLGALFAPKLVGPGRIDKPAPSASVEMEPPLVSFLTKRAKGKAPAAAPVPVPAAALAALNYVKAAVVSYRSARSTWRLRVAPWHGAQMLLLPQLGIVVLEPLDPSGKDPGRVIKLAHITRVVGDAGAPDTSSPAASTTGSGADESTARLHVVLATGEILDVMLAGGAPARVEWVDALDAARRNGRRSHSALLPAPPAPPTSGGTLRRVATAVTGSARSRAPSAVRSLTGATSSADGAMAAMGARDSP</sequence>
<accession>A0A0L0T695</accession>
<evidence type="ECO:0000259" key="12">
    <source>
        <dbReference type="PROSITE" id="PS50259"/>
    </source>
</evidence>
<dbReference type="AlphaFoldDB" id="A0A0L0T695"/>
<dbReference type="CDD" id="cd15047">
    <property type="entry name" value="7tmC_GABA-B-like"/>
    <property type="match status" value="1"/>
</dbReference>
<feature type="transmembrane region" description="Helical" evidence="10">
    <location>
        <begin position="633"/>
        <end position="653"/>
    </location>
</feature>
<name>A0A0L0T695_ALLM3</name>
<feature type="transmembrane region" description="Helical" evidence="10">
    <location>
        <begin position="445"/>
        <end position="465"/>
    </location>
</feature>
<evidence type="ECO:0000256" key="5">
    <source>
        <dbReference type="ARBA" id="ARBA00023136"/>
    </source>
</evidence>
<keyword evidence="14" id="KW-1185">Reference proteome</keyword>
<evidence type="ECO:0000256" key="7">
    <source>
        <dbReference type="ARBA" id="ARBA00023180"/>
    </source>
</evidence>
<dbReference type="PROSITE" id="PS50259">
    <property type="entry name" value="G_PROTEIN_RECEP_F3_4"/>
    <property type="match status" value="1"/>
</dbReference>
<dbReference type="GO" id="GO:0004965">
    <property type="term" value="F:G protein-coupled GABA receptor activity"/>
    <property type="evidence" value="ECO:0007669"/>
    <property type="project" value="InterPro"/>
</dbReference>
<dbReference type="OMA" id="ATSKCEC"/>
<feature type="transmembrane region" description="Helical" evidence="10">
    <location>
        <begin position="477"/>
        <end position="499"/>
    </location>
</feature>
<evidence type="ECO:0000256" key="4">
    <source>
        <dbReference type="ARBA" id="ARBA00023040"/>
    </source>
</evidence>
<reference evidence="14" key="2">
    <citation type="submission" date="2009-11" db="EMBL/GenBank/DDBJ databases">
        <title>The Genome Sequence of Allomyces macrogynus strain ATCC 38327.</title>
        <authorList>
            <consortium name="The Broad Institute Genome Sequencing Platform"/>
            <person name="Russ C."/>
            <person name="Cuomo C."/>
            <person name="Shea T."/>
            <person name="Young S.K."/>
            <person name="Zeng Q."/>
            <person name="Koehrsen M."/>
            <person name="Haas B."/>
            <person name="Borodovsky M."/>
            <person name="Guigo R."/>
            <person name="Alvarado L."/>
            <person name="Berlin A."/>
            <person name="Borenstein D."/>
            <person name="Chen Z."/>
            <person name="Engels R."/>
            <person name="Freedman E."/>
            <person name="Gellesch M."/>
            <person name="Goldberg J."/>
            <person name="Griggs A."/>
            <person name="Gujja S."/>
            <person name="Heiman D."/>
            <person name="Hepburn T."/>
            <person name="Howarth C."/>
            <person name="Jen D."/>
            <person name="Larson L."/>
            <person name="Lewis B."/>
            <person name="Mehta T."/>
            <person name="Park D."/>
            <person name="Pearson M."/>
            <person name="Roberts A."/>
            <person name="Saif S."/>
            <person name="Shenoy N."/>
            <person name="Sisk P."/>
            <person name="Stolte C."/>
            <person name="Sykes S."/>
            <person name="Walk T."/>
            <person name="White J."/>
            <person name="Yandava C."/>
            <person name="Burger G."/>
            <person name="Gray M.W."/>
            <person name="Holland P.W.H."/>
            <person name="King N."/>
            <person name="Lang F.B.F."/>
            <person name="Roger A.J."/>
            <person name="Ruiz-Trillo I."/>
            <person name="Lander E."/>
            <person name="Nusbaum C."/>
        </authorList>
    </citation>
    <scope>NUCLEOTIDE SEQUENCE [LARGE SCALE GENOMIC DNA]</scope>
    <source>
        <strain evidence="14">ATCC 38327</strain>
    </source>
</reference>
<organism evidence="13 14">
    <name type="scientific">Allomyces macrogynus (strain ATCC 38327)</name>
    <name type="common">Allomyces javanicus var. macrogynus</name>
    <dbReference type="NCBI Taxonomy" id="578462"/>
    <lineage>
        <taxon>Eukaryota</taxon>
        <taxon>Fungi</taxon>
        <taxon>Fungi incertae sedis</taxon>
        <taxon>Blastocladiomycota</taxon>
        <taxon>Blastocladiomycetes</taxon>
        <taxon>Blastocladiales</taxon>
        <taxon>Blastocladiaceae</taxon>
        <taxon>Allomyces</taxon>
    </lineage>
</organism>
<evidence type="ECO:0000256" key="10">
    <source>
        <dbReference type="SAM" id="Phobius"/>
    </source>
</evidence>
<feature type="signal peptide" evidence="11">
    <location>
        <begin position="1"/>
        <end position="26"/>
    </location>
</feature>
<feature type="transmembrane region" description="Helical" evidence="10">
    <location>
        <begin position="511"/>
        <end position="530"/>
    </location>
</feature>
<dbReference type="Pfam" id="PF00003">
    <property type="entry name" value="7tm_3"/>
    <property type="match status" value="1"/>
</dbReference>
<reference evidence="13 14" key="1">
    <citation type="submission" date="2009-11" db="EMBL/GenBank/DDBJ databases">
        <title>Annotation of Allomyces macrogynus ATCC 38327.</title>
        <authorList>
            <consortium name="The Broad Institute Genome Sequencing Platform"/>
            <person name="Russ C."/>
            <person name="Cuomo C."/>
            <person name="Burger G."/>
            <person name="Gray M.W."/>
            <person name="Holland P.W.H."/>
            <person name="King N."/>
            <person name="Lang F.B.F."/>
            <person name="Roger A.J."/>
            <person name="Ruiz-Trillo I."/>
            <person name="Young S.K."/>
            <person name="Zeng Q."/>
            <person name="Gargeya S."/>
            <person name="Fitzgerald M."/>
            <person name="Haas B."/>
            <person name="Abouelleil A."/>
            <person name="Alvarado L."/>
            <person name="Arachchi H.M."/>
            <person name="Berlin A."/>
            <person name="Chapman S.B."/>
            <person name="Gearin G."/>
            <person name="Goldberg J."/>
            <person name="Griggs A."/>
            <person name="Gujja S."/>
            <person name="Hansen M."/>
            <person name="Heiman D."/>
            <person name="Howarth C."/>
            <person name="Larimer J."/>
            <person name="Lui A."/>
            <person name="MacDonald P.J.P."/>
            <person name="McCowen C."/>
            <person name="Montmayeur A."/>
            <person name="Murphy C."/>
            <person name="Neiman D."/>
            <person name="Pearson M."/>
            <person name="Priest M."/>
            <person name="Roberts A."/>
            <person name="Saif S."/>
            <person name="Shea T."/>
            <person name="Sisk P."/>
            <person name="Stolte C."/>
            <person name="Sykes S."/>
            <person name="Wortman J."/>
            <person name="Nusbaum C."/>
            <person name="Birren B."/>
        </authorList>
    </citation>
    <scope>NUCLEOTIDE SEQUENCE [LARGE SCALE GENOMIC DNA]</scope>
    <source>
        <strain evidence="13 14">ATCC 38327</strain>
    </source>
</reference>
<evidence type="ECO:0000256" key="9">
    <source>
        <dbReference type="SAM" id="MobiDB-lite"/>
    </source>
</evidence>
<evidence type="ECO:0000313" key="14">
    <source>
        <dbReference type="Proteomes" id="UP000054350"/>
    </source>
</evidence>
<dbReference type="Gene3D" id="3.40.190.10">
    <property type="entry name" value="Periplasmic binding protein-like II"/>
    <property type="match status" value="2"/>
</dbReference>
<keyword evidence="8" id="KW-0807">Transducer</keyword>
<dbReference type="InterPro" id="IPR017978">
    <property type="entry name" value="GPCR_3_C"/>
</dbReference>
<keyword evidence="7" id="KW-0325">Glycoprotein</keyword>
<evidence type="ECO:0000313" key="13">
    <source>
        <dbReference type="EMBL" id="KNE70318.1"/>
    </source>
</evidence>
<evidence type="ECO:0000256" key="11">
    <source>
        <dbReference type="SAM" id="SignalP"/>
    </source>
</evidence>
<dbReference type="OrthoDB" id="2157358at2759"/>
<comment type="subcellular location">
    <subcellularLocation>
        <location evidence="1">Membrane</location>
        <topology evidence="1">Multi-pass membrane protein</topology>
    </subcellularLocation>
</comment>
<proteinExistence type="predicted"/>
<dbReference type="eggNOG" id="KOG1055">
    <property type="taxonomic scope" value="Eukaryota"/>
</dbReference>
<keyword evidence="4" id="KW-0297">G-protein coupled receptor</keyword>
<evidence type="ECO:0000256" key="2">
    <source>
        <dbReference type="ARBA" id="ARBA00022692"/>
    </source>
</evidence>
<evidence type="ECO:0000256" key="6">
    <source>
        <dbReference type="ARBA" id="ARBA00023170"/>
    </source>
</evidence>
<feature type="region of interest" description="Disordered" evidence="9">
    <location>
        <begin position="802"/>
        <end position="821"/>
    </location>
</feature>
<gene>
    <name evidence="13" type="ORF">AMAG_14463</name>
</gene>
<keyword evidence="11" id="KW-0732">Signal</keyword>
<feature type="region of interest" description="Disordered" evidence="9">
    <location>
        <begin position="863"/>
        <end position="925"/>
    </location>
</feature>